<accession>A0A4R7UZV1</accession>
<dbReference type="RefSeq" id="WP_133908081.1">
    <property type="nucleotide sequence ID" value="NZ_SOCP01000022.1"/>
</dbReference>
<evidence type="ECO:0000313" key="3">
    <source>
        <dbReference type="EMBL" id="TDV40636.1"/>
    </source>
</evidence>
<evidence type="ECO:0000259" key="2">
    <source>
        <dbReference type="Pfam" id="PF01408"/>
    </source>
</evidence>
<sequence>MTGDTLRVGLAGAGPWAHKVHAPGIAAHPGTSLAAVWARRGEAAAELAGPAGALATTDFDELLAAVDAVAFAVPPAVQAPLAARAAEAGKHLVLEKPVAADEEGATALVDAVERAGVVTAMVLTFRYGTATRAWLDQVHAVEDWVGGEARWFSGTLVDTQYEGSGWRHDGGALADIGPHVFDLLDAALGTVEAVEHARFTPPGLWHVTLGHENGRLSTATLSMHTPVVPAVTDFAVHGPRGFLPFDASGDSADRYATLLDDFTRHVADDKAEHPLDVRRGMHLQRLLGQVEAQVADG</sequence>
<keyword evidence="4" id="KW-1185">Reference proteome</keyword>
<dbReference type="InterPro" id="IPR050463">
    <property type="entry name" value="Gfo/Idh/MocA_oxidrdct_glycsds"/>
</dbReference>
<feature type="domain" description="Gfo/Idh/MocA-like oxidoreductase N-terminal" evidence="2">
    <location>
        <begin position="6"/>
        <end position="119"/>
    </location>
</feature>
<dbReference type="OrthoDB" id="3815872at2"/>
<dbReference type="Proteomes" id="UP000294927">
    <property type="component" value="Unassembled WGS sequence"/>
</dbReference>
<dbReference type="GO" id="GO:0000166">
    <property type="term" value="F:nucleotide binding"/>
    <property type="evidence" value="ECO:0007669"/>
    <property type="project" value="InterPro"/>
</dbReference>
<protein>
    <submittedName>
        <fullName evidence="3">Putative dehydrogenase</fullName>
    </submittedName>
</protein>
<dbReference type="SUPFAM" id="SSF51735">
    <property type="entry name" value="NAD(P)-binding Rossmann-fold domains"/>
    <property type="match status" value="1"/>
</dbReference>
<evidence type="ECO:0000256" key="1">
    <source>
        <dbReference type="ARBA" id="ARBA00023002"/>
    </source>
</evidence>
<keyword evidence="1" id="KW-0560">Oxidoreductase</keyword>
<organism evidence="3 4">
    <name type="scientific">Actinophytocola oryzae</name>
    <dbReference type="NCBI Taxonomy" id="502181"/>
    <lineage>
        <taxon>Bacteria</taxon>
        <taxon>Bacillati</taxon>
        <taxon>Actinomycetota</taxon>
        <taxon>Actinomycetes</taxon>
        <taxon>Pseudonocardiales</taxon>
        <taxon>Pseudonocardiaceae</taxon>
    </lineage>
</organism>
<dbReference type="Pfam" id="PF01408">
    <property type="entry name" value="GFO_IDH_MocA"/>
    <property type="match status" value="1"/>
</dbReference>
<dbReference type="SUPFAM" id="SSF55347">
    <property type="entry name" value="Glyceraldehyde-3-phosphate dehydrogenase-like, C-terminal domain"/>
    <property type="match status" value="1"/>
</dbReference>
<dbReference type="PANTHER" id="PTHR43818:SF11">
    <property type="entry name" value="BCDNA.GH03377"/>
    <property type="match status" value="1"/>
</dbReference>
<dbReference type="EMBL" id="SOCP01000022">
    <property type="protein sequence ID" value="TDV40636.1"/>
    <property type="molecule type" value="Genomic_DNA"/>
</dbReference>
<proteinExistence type="predicted"/>
<dbReference type="AlphaFoldDB" id="A0A4R7UZV1"/>
<evidence type="ECO:0000313" key="4">
    <source>
        <dbReference type="Proteomes" id="UP000294927"/>
    </source>
</evidence>
<name>A0A4R7UZV1_9PSEU</name>
<dbReference type="InterPro" id="IPR036291">
    <property type="entry name" value="NAD(P)-bd_dom_sf"/>
</dbReference>
<dbReference type="GO" id="GO:0016491">
    <property type="term" value="F:oxidoreductase activity"/>
    <property type="evidence" value="ECO:0007669"/>
    <property type="project" value="UniProtKB-KW"/>
</dbReference>
<dbReference type="Gene3D" id="3.30.360.10">
    <property type="entry name" value="Dihydrodipicolinate Reductase, domain 2"/>
    <property type="match status" value="1"/>
</dbReference>
<comment type="caution">
    <text evidence="3">The sequence shown here is derived from an EMBL/GenBank/DDBJ whole genome shotgun (WGS) entry which is preliminary data.</text>
</comment>
<gene>
    <name evidence="3" type="ORF">CLV71_12224</name>
</gene>
<dbReference type="PANTHER" id="PTHR43818">
    <property type="entry name" value="BCDNA.GH03377"/>
    <property type="match status" value="1"/>
</dbReference>
<dbReference type="InterPro" id="IPR000683">
    <property type="entry name" value="Gfo/Idh/MocA-like_OxRdtase_N"/>
</dbReference>
<reference evidence="3 4" key="1">
    <citation type="submission" date="2019-03" db="EMBL/GenBank/DDBJ databases">
        <title>Genomic Encyclopedia of Archaeal and Bacterial Type Strains, Phase II (KMG-II): from individual species to whole genera.</title>
        <authorList>
            <person name="Goeker M."/>
        </authorList>
    </citation>
    <scope>NUCLEOTIDE SEQUENCE [LARGE SCALE GENOMIC DNA]</scope>
    <source>
        <strain evidence="3 4">DSM 45499</strain>
    </source>
</reference>
<dbReference type="Gene3D" id="3.40.50.720">
    <property type="entry name" value="NAD(P)-binding Rossmann-like Domain"/>
    <property type="match status" value="1"/>
</dbReference>